<dbReference type="KEGG" id="paru:CYR75_04005"/>
<keyword evidence="2" id="KW-1185">Reference proteome</keyword>
<dbReference type="AlphaFoldDB" id="A0A2K9MD63"/>
<protein>
    <submittedName>
        <fullName evidence="1">Uncharacterized protein</fullName>
    </submittedName>
</protein>
<organism evidence="1 2">
    <name type="scientific">Paracoccus jeotgali</name>
    <dbReference type="NCBI Taxonomy" id="2065379"/>
    <lineage>
        <taxon>Bacteria</taxon>
        <taxon>Pseudomonadati</taxon>
        <taxon>Pseudomonadota</taxon>
        <taxon>Alphaproteobacteria</taxon>
        <taxon>Rhodobacterales</taxon>
        <taxon>Paracoccaceae</taxon>
        <taxon>Paracoccus</taxon>
    </lineage>
</organism>
<name>A0A2K9MD63_9RHOB</name>
<proteinExistence type="predicted"/>
<evidence type="ECO:0000313" key="1">
    <source>
        <dbReference type="EMBL" id="AUM73560.1"/>
    </source>
</evidence>
<gene>
    <name evidence="1" type="ORF">CYR75_04005</name>
</gene>
<evidence type="ECO:0000313" key="2">
    <source>
        <dbReference type="Proteomes" id="UP000234882"/>
    </source>
</evidence>
<dbReference type="EMBL" id="CP025583">
    <property type="protein sequence ID" value="AUM73560.1"/>
    <property type="molecule type" value="Genomic_DNA"/>
</dbReference>
<reference evidence="2" key="1">
    <citation type="submission" date="2017-12" db="EMBL/GenBank/DDBJ databases">
        <title>Genomic analysis of Paracoccus sp. CBA4604.</title>
        <authorList>
            <person name="Roh S.W."/>
            <person name="Kim J.Y."/>
            <person name="Kim J.S."/>
        </authorList>
    </citation>
    <scope>NUCLEOTIDE SEQUENCE [LARGE SCALE GENOMIC DNA]</scope>
    <source>
        <strain evidence="2">CBA4604</strain>
    </source>
</reference>
<accession>A0A2K9MD63</accession>
<sequence length="292" mass="31680">MDRPCHAALLIAPKEAALSDPARPIPAEPAGRDPAPPAETIRPLWPALFAPTSAESGEVGAVLPAPDVPLAAFLTATVPGTPQPPWTRRAARLHVHFQRLQPEFAGRPYLALLCACTIVCLRRDAGDQRALTLFRRMLAETGPELAAAMNSRWLASICDTVVDTADNDTDRAAGMIGSVFVSTLKLAETEIRLYHSPRPWPPQARLRAGGEIGDGLQTLFTPTSGDIDNILTRIERGLQIASPLRPILTALFDRALAQDSFLSRMISLSGQARLPMAPAERVDRLRRIMTKL</sequence>
<dbReference type="Proteomes" id="UP000234882">
    <property type="component" value="Chromosome"/>
</dbReference>